<sequence>MYAQNSARVGLKTFEDENLPRTYIHSIYKFGWCTPDAIAPQFLRKTANITFPTWQSTQVNYIYLLENKNTQRFHLQCIIMKFFVPRKFMFKRGRFPMYYCQGYAMVMIFNNVNKLEVHEFYIQYALDMPTNIAFEFYHPTPL</sequence>
<dbReference type="AlphaFoldDB" id="A0A6J1X1B7"/>
<accession>A0A6J1X1B7</accession>
<reference evidence="2" key="1">
    <citation type="submission" date="2025-08" db="UniProtKB">
        <authorList>
            <consortium name="RefSeq"/>
        </authorList>
    </citation>
    <scope>IDENTIFICATION</scope>
    <source>
        <tissue evidence="2">Whole larvae</tissue>
    </source>
</reference>
<dbReference type="Proteomes" id="UP001652740">
    <property type="component" value="Unplaced"/>
</dbReference>
<organism evidence="1 2">
    <name type="scientific">Galleria mellonella</name>
    <name type="common">Greater wax moth</name>
    <dbReference type="NCBI Taxonomy" id="7137"/>
    <lineage>
        <taxon>Eukaryota</taxon>
        <taxon>Metazoa</taxon>
        <taxon>Ecdysozoa</taxon>
        <taxon>Arthropoda</taxon>
        <taxon>Hexapoda</taxon>
        <taxon>Insecta</taxon>
        <taxon>Pterygota</taxon>
        <taxon>Neoptera</taxon>
        <taxon>Endopterygota</taxon>
        <taxon>Lepidoptera</taxon>
        <taxon>Glossata</taxon>
        <taxon>Ditrysia</taxon>
        <taxon>Pyraloidea</taxon>
        <taxon>Pyralidae</taxon>
        <taxon>Galleriinae</taxon>
        <taxon>Galleria</taxon>
    </lineage>
</organism>
<dbReference type="KEGG" id="gmw:113518542"/>
<name>A0A6J1X1B7_GALME</name>
<evidence type="ECO:0000313" key="1">
    <source>
        <dbReference type="Proteomes" id="UP001652740"/>
    </source>
</evidence>
<evidence type="ECO:0000313" key="2">
    <source>
        <dbReference type="RefSeq" id="XP_026759321.2"/>
    </source>
</evidence>
<dbReference type="InParanoid" id="A0A6J1X1B7"/>
<keyword evidence="1" id="KW-1185">Reference proteome</keyword>
<proteinExistence type="predicted"/>
<gene>
    <name evidence="2" type="primary">LOC113518542</name>
</gene>
<dbReference type="GeneID" id="113518542"/>
<dbReference type="RefSeq" id="XP_026759321.2">
    <property type="nucleotide sequence ID" value="XM_026903520.3"/>
</dbReference>
<protein>
    <submittedName>
        <fullName evidence="2">Uncharacterized protein LOC113518542</fullName>
    </submittedName>
</protein>